<dbReference type="PANTHER" id="PTHR46569">
    <property type="entry name" value="E3 UBIQUITIN-PROTEIN LIGASE TRAIP"/>
    <property type="match status" value="1"/>
</dbReference>
<gene>
    <name evidence="6" type="ORF">CHIRRI_LOCUS9540</name>
</gene>
<evidence type="ECO:0000313" key="6">
    <source>
        <dbReference type="EMBL" id="CAG9806685.1"/>
    </source>
</evidence>
<dbReference type="AlphaFoldDB" id="A0A9N9RZT5"/>
<name>A0A9N9RZT5_9DIPT</name>
<feature type="domain" description="RING-type" evidence="5">
    <location>
        <begin position="5"/>
        <end position="51"/>
    </location>
</feature>
<dbReference type="PROSITE" id="PS50089">
    <property type="entry name" value="ZF_RING_2"/>
    <property type="match status" value="1"/>
</dbReference>
<dbReference type="GO" id="GO:0016567">
    <property type="term" value="P:protein ubiquitination"/>
    <property type="evidence" value="ECO:0007669"/>
    <property type="project" value="TreeGrafter"/>
</dbReference>
<proteinExistence type="predicted"/>
<dbReference type="GO" id="GO:0090734">
    <property type="term" value="C:site of DNA damage"/>
    <property type="evidence" value="ECO:0007669"/>
    <property type="project" value="TreeGrafter"/>
</dbReference>
<dbReference type="InterPro" id="IPR013083">
    <property type="entry name" value="Znf_RING/FYVE/PHD"/>
</dbReference>
<keyword evidence="4" id="KW-0175">Coiled coil</keyword>
<evidence type="ECO:0000256" key="2">
    <source>
        <dbReference type="ARBA" id="ARBA00022833"/>
    </source>
</evidence>
<evidence type="ECO:0000256" key="1">
    <source>
        <dbReference type="ARBA" id="ARBA00022771"/>
    </source>
</evidence>
<keyword evidence="1 3" id="KW-0863">Zinc-finger</keyword>
<reference evidence="6" key="1">
    <citation type="submission" date="2022-01" db="EMBL/GenBank/DDBJ databases">
        <authorList>
            <person name="King R."/>
        </authorList>
    </citation>
    <scope>NUCLEOTIDE SEQUENCE</scope>
</reference>
<keyword evidence="1 3" id="KW-0479">Metal-binding</keyword>
<organism evidence="6 7">
    <name type="scientific">Chironomus riparius</name>
    <dbReference type="NCBI Taxonomy" id="315576"/>
    <lineage>
        <taxon>Eukaryota</taxon>
        <taxon>Metazoa</taxon>
        <taxon>Ecdysozoa</taxon>
        <taxon>Arthropoda</taxon>
        <taxon>Hexapoda</taxon>
        <taxon>Insecta</taxon>
        <taxon>Pterygota</taxon>
        <taxon>Neoptera</taxon>
        <taxon>Endopterygota</taxon>
        <taxon>Diptera</taxon>
        <taxon>Nematocera</taxon>
        <taxon>Chironomoidea</taxon>
        <taxon>Chironomidae</taxon>
        <taxon>Chironominae</taxon>
        <taxon>Chironomus</taxon>
    </lineage>
</organism>
<dbReference type="EMBL" id="OU895879">
    <property type="protein sequence ID" value="CAG9806685.1"/>
    <property type="molecule type" value="Genomic_DNA"/>
</dbReference>
<evidence type="ECO:0000313" key="7">
    <source>
        <dbReference type="Proteomes" id="UP001153620"/>
    </source>
</evidence>
<dbReference type="SUPFAM" id="SSF57850">
    <property type="entry name" value="RING/U-box"/>
    <property type="match status" value="1"/>
</dbReference>
<dbReference type="GO" id="GO:0061630">
    <property type="term" value="F:ubiquitin protein ligase activity"/>
    <property type="evidence" value="ECO:0007669"/>
    <property type="project" value="TreeGrafter"/>
</dbReference>
<accession>A0A9N9RZT5</accession>
<dbReference type="GO" id="GO:0005634">
    <property type="term" value="C:nucleus"/>
    <property type="evidence" value="ECO:0007669"/>
    <property type="project" value="TreeGrafter"/>
</dbReference>
<dbReference type="PANTHER" id="PTHR46569:SF1">
    <property type="entry name" value="E3 UBIQUITIN-PROTEIN LIGASE RFWD3-RELATED"/>
    <property type="match status" value="1"/>
</dbReference>
<dbReference type="SMART" id="SM00184">
    <property type="entry name" value="RING"/>
    <property type="match status" value="1"/>
</dbReference>
<dbReference type="GO" id="GO:0008270">
    <property type="term" value="F:zinc ion binding"/>
    <property type="evidence" value="ECO:0007669"/>
    <property type="project" value="UniProtKB-KW"/>
</dbReference>
<sequence length="278" mass="31996">MSIPCIICHELFDTDNDVIVLNRCGHLYHGNCLEGWKKSAPNSRATCPLCRKTYDKRSIRKLYFNVEDPEINTELTNDLKRQKVISENLVQSNEKLQKEILQKSMEIDKIKECMLQASTELNTIKTEYGIKCQAYSIIDTVNNEYLQDNMKLKDENLKLKTELEMIRQQKSRPDQVTIARKPAPGATEKFVDLTCSNCESDDDIQIIENSKKPDIIEIIEDSNDIELFKSKTADTTPKKNPEDINQSSSSCDETMKCAKKLCENDDYKSFEDFILSQI</sequence>
<reference evidence="6" key="2">
    <citation type="submission" date="2022-10" db="EMBL/GenBank/DDBJ databases">
        <authorList>
            <consortium name="ENA_rothamsted_submissions"/>
            <consortium name="culmorum"/>
            <person name="King R."/>
        </authorList>
    </citation>
    <scope>NUCLEOTIDE SEQUENCE</scope>
</reference>
<protein>
    <recommendedName>
        <fullName evidence="5">RING-type domain-containing protein</fullName>
    </recommendedName>
</protein>
<dbReference type="GO" id="GO:0031297">
    <property type="term" value="P:replication fork processing"/>
    <property type="evidence" value="ECO:0007669"/>
    <property type="project" value="TreeGrafter"/>
</dbReference>
<keyword evidence="2" id="KW-0862">Zinc</keyword>
<dbReference type="Pfam" id="PF13639">
    <property type="entry name" value="zf-RING_2"/>
    <property type="match status" value="1"/>
</dbReference>
<dbReference type="Gene3D" id="3.30.40.10">
    <property type="entry name" value="Zinc/RING finger domain, C3HC4 (zinc finger)"/>
    <property type="match status" value="1"/>
</dbReference>
<evidence type="ECO:0000259" key="5">
    <source>
        <dbReference type="PROSITE" id="PS50089"/>
    </source>
</evidence>
<dbReference type="InterPro" id="IPR052639">
    <property type="entry name" value="TRAIP_ubiq-protein_ligase"/>
</dbReference>
<evidence type="ECO:0000256" key="3">
    <source>
        <dbReference type="PROSITE-ProRule" id="PRU00175"/>
    </source>
</evidence>
<keyword evidence="7" id="KW-1185">Reference proteome</keyword>
<dbReference type="OrthoDB" id="8118048at2759"/>
<evidence type="ECO:0000256" key="4">
    <source>
        <dbReference type="SAM" id="Coils"/>
    </source>
</evidence>
<feature type="coiled-coil region" evidence="4">
    <location>
        <begin position="142"/>
        <end position="169"/>
    </location>
</feature>
<dbReference type="InterPro" id="IPR001841">
    <property type="entry name" value="Znf_RING"/>
</dbReference>
<dbReference type="Proteomes" id="UP001153620">
    <property type="component" value="Chromosome 3"/>
</dbReference>